<dbReference type="AlphaFoldDB" id="A0AAP0MIS1"/>
<evidence type="ECO:0000256" key="1">
    <source>
        <dbReference type="SAM" id="Phobius"/>
    </source>
</evidence>
<gene>
    <name evidence="2" type="ORF">WN944_002236</name>
</gene>
<reference evidence="2 3" key="1">
    <citation type="submission" date="2024-05" db="EMBL/GenBank/DDBJ databases">
        <title>Haplotype-resolved chromosome-level genome assembly of Huyou (Citrus changshanensis).</title>
        <authorList>
            <person name="Miao C."/>
            <person name="Chen W."/>
            <person name="Wu Y."/>
            <person name="Wang L."/>
            <person name="Zhao S."/>
            <person name="Grierson D."/>
            <person name="Xu C."/>
            <person name="Chen K."/>
        </authorList>
    </citation>
    <scope>NUCLEOTIDE SEQUENCE [LARGE SCALE GENOMIC DNA]</scope>
    <source>
        <strain evidence="2">01-14</strain>
        <tissue evidence="2">Leaf</tissue>
    </source>
</reference>
<keyword evidence="3" id="KW-1185">Reference proteome</keyword>
<comment type="caution">
    <text evidence="2">The sequence shown here is derived from an EMBL/GenBank/DDBJ whole genome shotgun (WGS) entry which is preliminary data.</text>
</comment>
<feature type="transmembrane region" description="Helical" evidence="1">
    <location>
        <begin position="12"/>
        <end position="31"/>
    </location>
</feature>
<dbReference type="EMBL" id="JBCGBO010000004">
    <property type="protein sequence ID" value="KAK9209868.1"/>
    <property type="molecule type" value="Genomic_DNA"/>
</dbReference>
<dbReference type="Proteomes" id="UP001428341">
    <property type="component" value="Unassembled WGS sequence"/>
</dbReference>
<proteinExistence type="predicted"/>
<name>A0AAP0MIS1_9ROSI</name>
<keyword evidence="1" id="KW-0812">Transmembrane</keyword>
<accession>A0AAP0MIS1</accession>
<protein>
    <submittedName>
        <fullName evidence="2">Uncharacterized protein</fullName>
    </submittedName>
</protein>
<evidence type="ECO:0000313" key="3">
    <source>
        <dbReference type="Proteomes" id="UP001428341"/>
    </source>
</evidence>
<evidence type="ECO:0000313" key="2">
    <source>
        <dbReference type="EMBL" id="KAK9209868.1"/>
    </source>
</evidence>
<keyword evidence="1" id="KW-1133">Transmembrane helix</keyword>
<keyword evidence="1" id="KW-0472">Membrane</keyword>
<sequence length="171" mass="18981">MATRASQLQLDVFLLDFGSWAVVFPLAWFSLHVVELNTESRLRALIKWVLAQKIIDEDFGGIAEADILIYLVARRANKFQSPGSGSLLLSSKALMACNTAEQPFLSGFVESTSQRTNKLDAFNRTRRRLQRSTSAPATPLITNSIPPPESIIIHPAQILGRRLCSWLTTLA</sequence>
<organism evidence="2 3">
    <name type="scientific">Citrus x changshan-huyou</name>
    <dbReference type="NCBI Taxonomy" id="2935761"/>
    <lineage>
        <taxon>Eukaryota</taxon>
        <taxon>Viridiplantae</taxon>
        <taxon>Streptophyta</taxon>
        <taxon>Embryophyta</taxon>
        <taxon>Tracheophyta</taxon>
        <taxon>Spermatophyta</taxon>
        <taxon>Magnoliopsida</taxon>
        <taxon>eudicotyledons</taxon>
        <taxon>Gunneridae</taxon>
        <taxon>Pentapetalae</taxon>
        <taxon>rosids</taxon>
        <taxon>malvids</taxon>
        <taxon>Sapindales</taxon>
        <taxon>Rutaceae</taxon>
        <taxon>Aurantioideae</taxon>
        <taxon>Citrus</taxon>
    </lineage>
</organism>